<dbReference type="InterPro" id="IPR002016">
    <property type="entry name" value="Haem_peroxidase"/>
</dbReference>
<keyword evidence="5 9" id="KW-0560">Oxidoreductase</keyword>
<dbReference type="AlphaFoldDB" id="A0A0M9VQ69"/>
<evidence type="ECO:0000256" key="8">
    <source>
        <dbReference type="ARBA" id="ARBA00049145"/>
    </source>
</evidence>
<protein>
    <recommendedName>
        <fullName evidence="9">Catalase-peroxidase</fullName>
        <ecNumber evidence="9">1.11.1.21</ecNumber>
    </recommendedName>
</protein>
<dbReference type="Gene3D" id="1.10.520.10">
    <property type="match status" value="2"/>
</dbReference>
<dbReference type="EMBL" id="LGAV01000002">
    <property type="protein sequence ID" value="KOS15209.1"/>
    <property type="molecule type" value="Genomic_DNA"/>
</dbReference>
<comment type="similarity">
    <text evidence="9">Belongs to the peroxidase family. Peroxidase/catalase subfamily.</text>
</comment>
<dbReference type="InterPro" id="IPR019794">
    <property type="entry name" value="Peroxidases_AS"/>
</dbReference>
<evidence type="ECO:0000313" key="11">
    <source>
        <dbReference type="EMBL" id="KOS15209.1"/>
    </source>
</evidence>
<keyword evidence="12" id="KW-1185">Reference proteome</keyword>
<evidence type="ECO:0000256" key="7">
    <source>
        <dbReference type="ARBA" id="ARBA00023324"/>
    </source>
</evidence>
<evidence type="ECO:0000256" key="5">
    <source>
        <dbReference type="ARBA" id="ARBA00023002"/>
    </source>
</evidence>
<dbReference type="GO" id="GO:0070301">
    <property type="term" value="P:cellular response to hydrogen peroxide"/>
    <property type="evidence" value="ECO:0007669"/>
    <property type="project" value="TreeGrafter"/>
</dbReference>
<dbReference type="RefSeq" id="XP_017992841.1">
    <property type="nucleotide sequence ID" value="XM_018136828.1"/>
</dbReference>
<dbReference type="Pfam" id="PF00141">
    <property type="entry name" value="peroxidase"/>
    <property type="match status" value="2"/>
</dbReference>
<sequence length="738" mass="83264">MGMGAHAFPSEEYQRRAEAGEGCPFMRKRAADKEVQNNPLYLFPKALDLSILAQHDSKTNPMDPDYDYHEALKTLDFDALHKDLTDLMTKEQGWWKADYGHYGGMLVRVSWHSAGTYRVQDGRGGSGHGNQRFAPINSWPDNANTDKARRILWPIKKKYGNKLSWADLIAYAGTVAYESMGLKTFGFAFGRRDIWAPETDTYWGNETKFLEPSEMRYKNTKNASTLENPLAAVQLGFIYVNPEGVDGHPNPKRTADQIRETFKRMGMNDEETAVLIAGGHTVGKSHGNNDRSLLGPPPINASITDQGLGWMIPGVNGGRYVLVAGPEGAWTTNPTKWDDGYMSLLLKYNWTLTESRAGAKQYYAPDLKEEEKPADVEDPSIRVQPMMMDSDIALKEDPVYNKYMHKFLDDFEYFSDTFARAWFKLMHRDMGPKANYKGPYVPQEDFLWQDPIPSGKHDYDVNALKTALTNSGLNISDMVSIAWDSARTYRGSDMRGGANGARIRLQPQKNWEANEPKRLKRILSVLEPIANKTGASLADTIVLAGNLGVEQAAKAAGFDIQVPFHPGRGDATQENTDVETFSYLEPTVDAMTNYMQNMDYDRPEEYMLDRAQLLNLTAPELTVLVGGMRALGANYEGSNYGVFTDKVGKLDNNFFVTLTDMAYRWEESGKKNRYNIVDRQSGEKRYEATRLDLIFGSNAILRAYSEVYAQDDSKEKFVKDFVAAWSKVMDADRFDLRN</sequence>
<evidence type="ECO:0000313" key="12">
    <source>
        <dbReference type="Proteomes" id="UP000037751"/>
    </source>
</evidence>
<organism evidence="11 12">
    <name type="scientific">Malassezia pachydermatis</name>
    <dbReference type="NCBI Taxonomy" id="77020"/>
    <lineage>
        <taxon>Eukaryota</taxon>
        <taxon>Fungi</taxon>
        <taxon>Dikarya</taxon>
        <taxon>Basidiomycota</taxon>
        <taxon>Ustilaginomycotina</taxon>
        <taxon>Malasseziomycetes</taxon>
        <taxon>Malasseziales</taxon>
        <taxon>Malasseziaceae</taxon>
        <taxon>Malassezia</taxon>
    </lineage>
</organism>
<evidence type="ECO:0000259" key="10">
    <source>
        <dbReference type="PROSITE" id="PS50873"/>
    </source>
</evidence>
<accession>A0A0M9VQ69</accession>
<gene>
    <name evidence="11" type="ORF">Malapachy_2336</name>
</gene>
<dbReference type="Gene3D" id="1.10.420.10">
    <property type="entry name" value="Peroxidase, domain 2"/>
    <property type="match status" value="2"/>
</dbReference>
<proteinExistence type="inferred from homology"/>
<dbReference type="STRING" id="77020.A0A0M9VQ69"/>
<dbReference type="PROSITE" id="PS00436">
    <property type="entry name" value="PEROXIDASE_2"/>
    <property type="match status" value="1"/>
</dbReference>
<dbReference type="OrthoDB" id="407695at2759"/>
<keyword evidence="7 9" id="KW-0376">Hydrogen peroxide</keyword>
<keyword evidence="3 9" id="KW-0349">Heme</keyword>
<dbReference type="NCBIfam" id="TIGR00198">
    <property type="entry name" value="cat_per_HPI"/>
    <property type="match status" value="1"/>
</dbReference>
<dbReference type="GO" id="GO:0042744">
    <property type="term" value="P:hydrogen peroxide catabolic process"/>
    <property type="evidence" value="ECO:0007669"/>
    <property type="project" value="UniProtKB-KW"/>
</dbReference>
<comment type="cofactor">
    <cofactor evidence="1 9">
        <name>heme b</name>
        <dbReference type="ChEBI" id="CHEBI:60344"/>
    </cofactor>
</comment>
<keyword evidence="4 9" id="KW-0479">Metal-binding</keyword>
<dbReference type="PRINTS" id="PR00460">
    <property type="entry name" value="BPEROXIDASE"/>
</dbReference>
<dbReference type="PANTHER" id="PTHR30555:SF6">
    <property type="entry name" value="CATALASE-PEROXIDASE"/>
    <property type="match status" value="1"/>
</dbReference>
<dbReference type="PRINTS" id="PR00458">
    <property type="entry name" value="PEROXIDASE"/>
</dbReference>
<keyword evidence="6 9" id="KW-0408">Iron</keyword>
<evidence type="ECO:0000256" key="9">
    <source>
        <dbReference type="RuleBase" id="RU003451"/>
    </source>
</evidence>
<dbReference type="PROSITE" id="PS50873">
    <property type="entry name" value="PEROXIDASE_4"/>
    <property type="match status" value="1"/>
</dbReference>
<keyword evidence="2 9" id="KW-0575">Peroxidase</keyword>
<dbReference type="GO" id="GO:0020037">
    <property type="term" value="F:heme binding"/>
    <property type="evidence" value="ECO:0007669"/>
    <property type="project" value="InterPro"/>
</dbReference>
<dbReference type="EC" id="1.11.1.21" evidence="9"/>
<evidence type="ECO:0000256" key="2">
    <source>
        <dbReference type="ARBA" id="ARBA00022559"/>
    </source>
</evidence>
<comment type="catalytic activity">
    <reaction evidence="9">
        <text>H2O2 + AH2 = A + 2 H2O</text>
        <dbReference type="Rhea" id="RHEA:30275"/>
        <dbReference type="ChEBI" id="CHEBI:13193"/>
        <dbReference type="ChEBI" id="CHEBI:15377"/>
        <dbReference type="ChEBI" id="CHEBI:16240"/>
        <dbReference type="ChEBI" id="CHEBI:17499"/>
        <dbReference type="EC" id="1.11.1.21"/>
    </reaction>
</comment>
<evidence type="ECO:0000256" key="4">
    <source>
        <dbReference type="ARBA" id="ARBA00022723"/>
    </source>
</evidence>
<dbReference type="InterPro" id="IPR000763">
    <property type="entry name" value="Catalase_peroxidase"/>
</dbReference>
<dbReference type="NCBIfam" id="NF011635">
    <property type="entry name" value="PRK15061.1"/>
    <property type="match status" value="1"/>
</dbReference>
<dbReference type="SMR" id="A0A0M9VQ69"/>
<comment type="catalytic activity">
    <reaction evidence="8 9">
        <text>2 H2O2 = O2 + 2 H2O</text>
        <dbReference type="Rhea" id="RHEA:20309"/>
        <dbReference type="ChEBI" id="CHEBI:15377"/>
        <dbReference type="ChEBI" id="CHEBI:15379"/>
        <dbReference type="ChEBI" id="CHEBI:16240"/>
        <dbReference type="EC" id="1.11.1.21"/>
    </reaction>
</comment>
<dbReference type="VEuPathDB" id="FungiDB:Malapachy_2336"/>
<comment type="caution">
    <text evidence="11">The sequence shown here is derived from an EMBL/GenBank/DDBJ whole genome shotgun (WGS) entry which is preliminary data.</text>
</comment>
<dbReference type="GeneID" id="28728703"/>
<dbReference type="InterPro" id="IPR019793">
    <property type="entry name" value="Peroxidases_heam-ligand_BS"/>
</dbReference>
<dbReference type="Proteomes" id="UP000037751">
    <property type="component" value="Unassembled WGS sequence"/>
</dbReference>
<dbReference type="GO" id="GO:0046872">
    <property type="term" value="F:metal ion binding"/>
    <property type="evidence" value="ECO:0007669"/>
    <property type="project" value="UniProtKB-KW"/>
</dbReference>
<dbReference type="GO" id="GO:0005829">
    <property type="term" value="C:cytosol"/>
    <property type="evidence" value="ECO:0007669"/>
    <property type="project" value="TreeGrafter"/>
</dbReference>
<dbReference type="InterPro" id="IPR010255">
    <property type="entry name" value="Haem_peroxidase_sf"/>
</dbReference>
<evidence type="ECO:0000256" key="3">
    <source>
        <dbReference type="ARBA" id="ARBA00022617"/>
    </source>
</evidence>
<reference evidence="11 12" key="1">
    <citation type="submission" date="2015-07" db="EMBL/GenBank/DDBJ databases">
        <title>Draft Genome Sequence of Malassezia furfur CBS1878 and Malassezia pachydermatis CBS1879.</title>
        <authorList>
            <person name="Triana S."/>
            <person name="Ohm R."/>
            <person name="Gonzalez A."/>
            <person name="DeCock H."/>
            <person name="Restrepo S."/>
            <person name="Celis A."/>
        </authorList>
    </citation>
    <scope>NUCLEOTIDE SEQUENCE [LARGE SCALE GENOMIC DNA]</scope>
    <source>
        <strain evidence="11 12">CBS 1879</strain>
    </source>
</reference>
<evidence type="ECO:0000256" key="1">
    <source>
        <dbReference type="ARBA" id="ARBA00001970"/>
    </source>
</evidence>
<evidence type="ECO:0000256" key="6">
    <source>
        <dbReference type="ARBA" id="ARBA00023004"/>
    </source>
</evidence>
<dbReference type="PROSITE" id="PS00435">
    <property type="entry name" value="PEROXIDASE_1"/>
    <property type="match status" value="1"/>
</dbReference>
<dbReference type="SUPFAM" id="SSF48113">
    <property type="entry name" value="Heme-dependent peroxidases"/>
    <property type="match status" value="2"/>
</dbReference>
<feature type="domain" description="Plant heme peroxidase family profile" evidence="10">
    <location>
        <begin position="146"/>
        <end position="438"/>
    </location>
</feature>
<dbReference type="GO" id="GO:0004096">
    <property type="term" value="F:catalase activity"/>
    <property type="evidence" value="ECO:0007669"/>
    <property type="project" value="InterPro"/>
</dbReference>
<dbReference type="PANTHER" id="PTHR30555">
    <property type="entry name" value="HYDROPEROXIDASE I, BIFUNCTIONAL CATALASE-PEROXIDASE"/>
    <property type="match status" value="1"/>
</dbReference>
<name>A0A0M9VQ69_9BASI</name>